<dbReference type="AlphaFoldDB" id="A0A4Y2UQK8"/>
<evidence type="ECO:0000313" key="2">
    <source>
        <dbReference type="Proteomes" id="UP000499080"/>
    </source>
</evidence>
<sequence length="104" mass="11965">MEEFRLQYQGVAHPRADSTKNSIVSTNLVLVKSFASSRSEIWKFGNEVPSGLSPFSAQMVRRFKLMLTTIQTDKVRLRISSYLLKGTLIIFNLTERNHREMESV</sequence>
<reference evidence="1 2" key="1">
    <citation type="journal article" date="2019" name="Sci. Rep.">
        <title>Orb-weaving spider Araneus ventricosus genome elucidates the spidroin gene catalogue.</title>
        <authorList>
            <person name="Kono N."/>
            <person name="Nakamura H."/>
            <person name="Ohtoshi R."/>
            <person name="Moran D.A.P."/>
            <person name="Shinohara A."/>
            <person name="Yoshida Y."/>
            <person name="Fujiwara M."/>
            <person name="Mori M."/>
            <person name="Tomita M."/>
            <person name="Arakawa K."/>
        </authorList>
    </citation>
    <scope>NUCLEOTIDE SEQUENCE [LARGE SCALE GENOMIC DNA]</scope>
</reference>
<evidence type="ECO:0000313" key="1">
    <source>
        <dbReference type="EMBL" id="GBO15339.1"/>
    </source>
</evidence>
<keyword evidence="2" id="KW-1185">Reference proteome</keyword>
<name>A0A4Y2UQK8_ARAVE</name>
<accession>A0A4Y2UQK8</accession>
<organism evidence="1 2">
    <name type="scientific">Araneus ventricosus</name>
    <name type="common">Orbweaver spider</name>
    <name type="synonym">Epeira ventricosa</name>
    <dbReference type="NCBI Taxonomy" id="182803"/>
    <lineage>
        <taxon>Eukaryota</taxon>
        <taxon>Metazoa</taxon>
        <taxon>Ecdysozoa</taxon>
        <taxon>Arthropoda</taxon>
        <taxon>Chelicerata</taxon>
        <taxon>Arachnida</taxon>
        <taxon>Araneae</taxon>
        <taxon>Araneomorphae</taxon>
        <taxon>Entelegynae</taxon>
        <taxon>Araneoidea</taxon>
        <taxon>Araneidae</taxon>
        <taxon>Araneus</taxon>
    </lineage>
</organism>
<dbReference type="EMBL" id="BGPR01039387">
    <property type="protein sequence ID" value="GBO15339.1"/>
    <property type="molecule type" value="Genomic_DNA"/>
</dbReference>
<comment type="caution">
    <text evidence="1">The sequence shown here is derived from an EMBL/GenBank/DDBJ whole genome shotgun (WGS) entry which is preliminary data.</text>
</comment>
<dbReference type="Proteomes" id="UP000499080">
    <property type="component" value="Unassembled WGS sequence"/>
</dbReference>
<protein>
    <submittedName>
        <fullName evidence="1">Uncharacterized protein</fullName>
    </submittedName>
</protein>
<gene>
    <name evidence="1" type="ORF">AVEN_128912_1</name>
</gene>
<proteinExistence type="predicted"/>